<reference evidence="3" key="1">
    <citation type="submission" date="2025-08" db="UniProtKB">
        <authorList>
            <consortium name="RefSeq"/>
        </authorList>
    </citation>
    <scope>IDENTIFICATION</scope>
    <source>
        <tissue evidence="3">Muscle</tissue>
    </source>
</reference>
<keyword evidence="2" id="KW-1185">Reference proteome</keyword>
<dbReference type="Proteomes" id="UP000694941">
    <property type="component" value="Unplaced"/>
</dbReference>
<dbReference type="Gene3D" id="2.30.42.10">
    <property type="match status" value="1"/>
</dbReference>
<dbReference type="PROSITE" id="PS50106">
    <property type="entry name" value="PDZ"/>
    <property type="match status" value="1"/>
</dbReference>
<evidence type="ECO:0000313" key="3">
    <source>
        <dbReference type="RefSeq" id="XP_022258643.1"/>
    </source>
</evidence>
<dbReference type="RefSeq" id="XP_022258643.1">
    <property type="nucleotide sequence ID" value="XM_022402935.1"/>
</dbReference>
<evidence type="ECO:0000259" key="1">
    <source>
        <dbReference type="PROSITE" id="PS50106"/>
    </source>
</evidence>
<dbReference type="Pfam" id="PF00595">
    <property type="entry name" value="PDZ"/>
    <property type="match status" value="1"/>
</dbReference>
<feature type="non-terminal residue" evidence="3">
    <location>
        <position position="1"/>
    </location>
</feature>
<dbReference type="GeneID" id="106474623"/>
<dbReference type="InterPro" id="IPR036034">
    <property type="entry name" value="PDZ_sf"/>
</dbReference>
<dbReference type="InterPro" id="IPR001478">
    <property type="entry name" value="PDZ"/>
</dbReference>
<name>A0ABM1TRY7_LIMPO</name>
<accession>A0ABM1TRY7</accession>
<organism evidence="2 3">
    <name type="scientific">Limulus polyphemus</name>
    <name type="common">Atlantic horseshoe crab</name>
    <dbReference type="NCBI Taxonomy" id="6850"/>
    <lineage>
        <taxon>Eukaryota</taxon>
        <taxon>Metazoa</taxon>
        <taxon>Ecdysozoa</taxon>
        <taxon>Arthropoda</taxon>
        <taxon>Chelicerata</taxon>
        <taxon>Merostomata</taxon>
        <taxon>Xiphosura</taxon>
        <taxon>Limulidae</taxon>
        <taxon>Limulus</taxon>
    </lineage>
</organism>
<gene>
    <name evidence="3" type="primary">LOC106474623</name>
</gene>
<dbReference type="SUPFAM" id="SSF50156">
    <property type="entry name" value="PDZ domain-like"/>
    <property type="match status" value="1"/>
</dbReference>
<sequence>NHKPTHEEATVTLHRGKNGFGLALQQRREDAKEDFDHYDYVVVVRTKNDFDHYEFILVNVTKGSSAAKAGLKEGTVVTHINGRSLHGKSEFQVFAMMNTIEEDIEVSVLAPCELTNQSQTSGQQKVTNHGLKTRLVKIFAPLMQKKDAGLFSTSTKGYEAI</sequence>
<feature type="domain" description="PDZ" evidence="1">
    <location>
        <begin position="10"/>
        <end position="112"/>
    </location>
</feature>
<proteinExistence type="predicted"/>
<evidence type="ECO:0000313" key="2">
    <source>
        <dbReference type="Proteomes" id="UP000694941"/>
    </source>
</evidence>
<protein>
    <submittedName>
        <fullName evidence="3">Uncharacterized protein LOC106474623</fullName>
    </submittedName>
</protein>